<dbReference type="Proteomes" id="UP000636479">
    <property type="component" value="Unassembled WGS sequence"/>
</dbReference>
<dbReference type="GeneID" id="59352641"/>
<sequence>MYLQAPGVTVQEQVFRCLRNWLVAGEVKIANLPTSPLFAFIIEALASEQLFDSAVDVICELIHETQEIDDHMAAIELIVTRLLALKLKPQLTQQREDSDKIRGYAGIFSEAGNAYRSLIIRHRETFFPIVDVIGECSAYPDLNIVPITFPFWMRFAQVIGKRSSVSPLFLDAYGALMAVIINHLHFPPNSAPLAGQEAADFRSFRHIMGDTLKDCCLVS</sequence>
<dbReference type="RefSeq" id="XP_037213681.1">
    <property type="nucleotide sequence ID" value="XM_037370125.1"/>
</dbReference>
<evidence type="ECO:0000313" key="2">
    <source>
        <dbReference type="Proteomes" id="UP000636479"/>
    </source>
</evidence>
<evidence type="ECO:0000313" key="1">
    <source>
        <dbReference type="EMBL" id="KAF7289952.1"/>
    </source>
</evidence>
<protein>
    <submittedName>
        <fullName evidence="1">Uncharacterized protein</fullName>
    </submittedName>
</protein>
<dbReference type="PANTHER" id="PTHR12363:SF53">
    <property type="entry name" value="MRNA TRANSPORT REGULATOR MTR10"/>
    <property type="match status" value="1"/>
</dbReference>
<dbReference type="Gene3D" id="1.25.10.10">
    <property type="entry name" value="Leucine-rich Repeat Variant"/>
    <property type="match status" value="1"/>
</dbReference>
<reference evidence="1" key="1">
    <citation type="submission" date="2020-05" db="EMBL/GenBank/DDBJ databases">
        <title>Mycena genomes resolve the evolution of fungal bioluminescence.</title>
        <authorList>
            <person name="Tsai I.J."/>
        </authorList>
    </citation>
    <scope>NUCLEOTIDE SEQUENCE</scope>
    <source>
        <strain evidence="1">171206Taipei</strain>
    </source>
</reference>
<organism evidence="1 2">
    <name type="scientific">Mycena indigotica</name>
    <dbReference type="NCBI Taxonomy" id="2126181"/>
    <lineage>
        <taxon>Eukaryota</taxon>
        <taxon>Fungi</taxon>
        <taxon>Dikarya</taxon>
        <taxon>Basidiomycota</taxon>
        <taxon>Agaricomycotina</taxon>
        <taxon>Agaricomycetes</taxon>
        <taxon>Agaricomycetidae</taxon>
        <taxon>Agaricales</taxon>
        <taxon>Marasmiineae</taxon>
        <taxon>Mycenaceae</taxon>
        <taxon>Mycena</taxon>
    </lineage>
</organism>
<dbReference type="AlphaFoldDB" id="A0A8H6VQ44"/>
<gene>
    <name evidence="1" type="ORF">MIND_01370400</name>
</gene>
<dbReference type="InterPro" id="IPR011989">
    <property type="entry name" value="ARM-like"/>
</dbReference>
<dbReference type="OrthoDB" id="435593at2759"/>
<dbReference type="GO" id="GO:0006606">
    <property type="term" value="P:protein import into nucleus"/>
    <property type="evidence" value="ECO:0007669"/>
    <property type="project" value="TreeGrafter"/>
</dbReference>
<proteinExistence type="predicted"/>
<dbReference type="InterPro" id="IPR051345">
    <property type="entry name" value="Importin_beta-like_NTR"/>
</dbReference>
<dbReference type="GO" id="GO:0005737">
    <property type="term" value="C:cytoplasm"/>
    <property type="evidence" value="ECO:0007669"/>
    <property type="project" value="TreeGrafter"/>
</dbReference>
<dbReference type="EMBL" id="JACAZF010000016">
    <property type="protein sequence ID" value="KAF7289952.1"/>
    <property type="molecule type" value="Genomic_DNA"/>
</dbReference>
<accession>A0A8H6VQ44</accession>
<dbReference type="Pfam" id="PF24138">
    <property type="entry name" value="TPR_TNPO3_IPO13_2nd"/>
    <property type="match status" value="1"/>
</dbReference>
<dbReference type="InterPro" id="IPR057941">
    <property type="entry name" value="TPR_TNPO3_IPO13_2nd"/>
</dbReference>
<comment type="caution">
    <text evidence="1">The sequence shown here is derived from an EMBL/GenBank/DDBJ whole genome shotgun (WGS) entry which is preliminary data.</text>
</comment>
<keyword evidence="2" id="KW-1185">Reference proteome</keyword>
<dbReference type="PANTHER" id="PTHR12363">
    <property type="entry name" value="TRANSPORTIN 3 AND IMPORTIN 13"/>
    <property type="match status" value="1"/>
</dbReference>
<name>A0A8H6VQ44_9AGAR</name>